<evidence type="ECO:0000313" key="2">
    <source>
        <dbReference type="EMBL" id="SMQ52225.1"/>
    </source>
</evidence>
<sequence>MSSGSGSRSAFDDYDATKVVVVDADTIRTYPNVSNVVNLQRRLHDQVVCLTLIPCAETDRSHGYPLFVDSVASIPDMSPGLEMQYAVLGDARIGSEWRKANDLGEPRLPPVGAECLAVLQLPDLTTRQRISRRGWGVEVDIRSQEHGSSTSSKADADADVADGDTSGADDDNEENDNTNREDGRSGTGSHSTTVGKEQFLLIVHPRGRSTLVRATVPPLRQVDSMPEKCPAGSIECRLCLAYVPSHDMHKPCVFHPGRPVRLPHPSQTSSGVDANEQLLTPASDCTFGSVHVAEDSSTGPSDDHQSEWLNDNVSDDGKSEYDDFWTLRENWIYSCCNRPGNESGCMVEVSHMSEVADERFRDTWKIPRAEEDAADA</sequence>
<gene>
    <name evidence="2" type="ORF">ZT3D7_G7378</name>
</gene>
<proteinExistence type="predicted"/>
<dbReference type="EMBL" id="LT853698">
    <property type="protein sequence ID" value="SMQ52225.1"/>
    <property type="molecule type" value="Genomic_DNA"/>
</dbReference>
<reference evidence="2 3" key="1">
    <citation type="submission" date="2016-06" db="EMBL/GenBank/DDBJ databases">
        <authorList>
            <person name="Kjaerup R.B."/>
            <person name="Dalgaard T.S."/>
            <person name="Juul-Madsen H.R."/>
        </authorList>
    </citation>
    <scope>NUCLEOTIDE SEQUENCE [LARGE SCALE GENOMIC DNA]</scope>
</reference>
<feature type="region of interest" description="Disordered" evidence="1">
    <location>
        <begin position="141"/>
        <end position="195"/>
    </location>
</feature>
<dbReference type="Proteomes" id="UP000215127">
    <property type="component" value="Chromosome 7"/>
</dbReference>
<feature type="region of interest" description="Disordered" evidence="1">
    <location>
        <begin position="290"/>
        <end position="314"/>
    </location>
</feature>
<dbReference type="AlphaFoldDB" id="A0A1X7RXV6"/>
<name>A0A1X7RXV6_ZYMT9</name>
<keyword evidence="3" id="KW-1185">Reference proteome</keyword>
<feature type="compositionally biased region" description="Acidic residues" evidence="1">
    <location>
        <begin position="157"/>
        <end position="176"/>
    </location>
</feature>
<protein>
    <submittedName>
        <fullName evidence="2">Uncharacterized protein</fullName>
    </submittedName>
</protein>
<organism evidence="2 3">
    <name type="scientific">Zymoseptoria tritici (strain ST99CH_3D7)</name>
    <dbReference type="NCBI Taxonomy" id="1276538"/>
    <lineage>
        <taxon>Eukaryota</taxon>
        <taxon>Fungi</taxon>
        <taxon>Dikarya</taxon>
        <taxon>Ascomycota</taxon>
        <taxon>Pezizomycotina</taxon>
        <taxon>Dothideomycetes</taxon>
        <taxon>Dothideomycetidae</taxon>
        <taxon>Mycosphaerellales</taxon>
        <taxon>Mycosphaerellaceae</taxon>
        <taxon>Zymoseptoria</taxon>
    </lineage>
</organism>
<evidence type="ECO:0000313" key="3">
    <source>
        <dbReference type="Proteomes" id="UP000215127"/>
    </source>
</evidence>
<accession>A0A1X7RXV6</accession>
<evidence type="ECO:0000256" key="1">
    <source>
        <dbReference type="SAM" id="MobiDB-lite"/>
    </source>
</evidence>